<dbReference type="RefSeq" id="WP_323296047.1">
    <property type="nucleotide sequence ID" value="NZ_JAYFUM010000007.1"/>
</dbReference>
<keyword evidence="1" id="KW-1133">Transmembrane helix</keyword>
<dbReference type="Proteomes" id="UP001302949">
    <property type="component" value="Unassembled WGS sequence"/>
</dbReference>
<evidence type="ECO:0000313" key="2">
    <source>
        <dbReference type="EMBL" id="MEA5138885.1"/>
    </source>
</evidence>
<gene>
    <name evidence="2" type="ORF">VB248_07065</name>
</gene>
<comment type="caution">
    <text evidence="2">The sequence shown here is derived from an EMBL/GenBank/DDBJ whole genome shotgun (WGS) entry which is preliminary data.</text>
</comment>
<keyword evidence="3" id="KW-1185">Reference proteome</keyword>
<dbReference type="EMBL" id="JAYFUM010000007">
    <property type="protein sequence ID" value="MEA5138885.1"/>
    <property type="molecule type" value="Genomic_DNA"/>
</dbReference>
<feature type="transmembrane region" description="Helical" evidence="1">
    <location>
        <begin position="246"/>
        <end position="268"/>
    </location>
</feature>
<keyword evidence="1" id="KW-0812">Transmembrane</keyword>
<sequence length="296" mass="34196">MKLYKQQLNFKGLVLFLIISLNPVFAFSQVQRDSLFLQYLVAKDEHRDVITFLSLLQNRYADSTQSRFEIPYWKGLSFYSLRSLDSCSYYLAKVSQSSPYYKKSLFLTGISHSYLRRFNQAENTLLKIFSKDDSIHLATRTFELAGIALLKRDLYRFDSLKNHFSTQYYPLQKQQSNFDSYRDIIKKQQSKSAFKAALLSAIVPGMGKLYVGGQLGQGISTFLQNTILGLQAYEALRKDGVSSPRFIIYGGLFSVFYLGNIWGSALSVKIKRQEFNDKIDEQILFDMHIPLRTIFN</sequence>
<organism evidence="2 3">
    <name type="scientific">Arcicella rigui</name>
    <dbReference type="NCBI Taxonomy" id="797020"/>
    <lineage>
        <taxon>Bacteria</taxon>
        <taxon>Pseudomonadati</taxon>
        <taxon>Bacteroidota</taxon>
        <taxon>Cytophagia</taxon>
        <taxon>Cytophagales</taxon>
        <taxon>Flectobacillaceae</taxon>
        <taxon>Arcicella</taxon>
    </lineage>
</organism>
<evidence type="ECO:0000256" key="1">
    <source>
        <dbReference type="SAM" id="Phobius"/>
    </source>
</evidence>
<evidence type="ECO:0000313" key="3">
    <source>
        <dbReference type="Proteomes" id="UP001302949"/>
    </source>
</evidence>
<proteinExistence type="predicted"/>
<protein>
    <recommendedName>
        <fullName evidence="4">DUF5683 domain-containing protein</fullName>
    </recommendedName>
</protein>
<evidence type="ECO:0008006" key="4">
    <source>
        <dbReference type="Google" id="ProtNLM"/>
    </source>
</evidence>
<name>A0ABU5Q7R2_9BACT</name>
<reference evidence="2 3" key="1">
    <citation type="submission" date="2023-12" db="EMBL/GenBank/DDBJ databases">
        <title>Novel species of the genus Arcicella isolated from rivers.</title>
        <authorList>
            <person name="Lu H."/>
        </authorList>
    </citation>
    <scope>NUCLEOTIDE SEQUENCE [LARGE SCALE GENOMIC DNA]</scope>
    <source>
        <strain evidence="2 3">KCTC 23307</strain>
    </source>
</reference>
<accession>A0ABU5Q7R2</accession>
<keyword evidence="1" id="KW-0472">Membrane</keyword>